<protein>
    <submittedName>
        <fullName evidence="3">Hypothetical_protein</fullName>
    </submittedName>
</protein>
<accession>A0AA86P580</accession>
<reference evidence="2" key="1">
    <citation type="submission" date="2023-06" db="EMBL/GenBank/DDBJ databases">
        <authorList>
            <person name="Kurt Z."/>
        </authorList>
    </citation>
    <scope>NUCLEOTIDE SEQUENCE</scope>
</reference>
<keyword evidence="1" id="KW-0812">Transmembrane</keyword>
<dbReference type="AlphaFoldDB" id="A0AA86P580"/>
<evidence type="ECO:0000313" key="2">
    <source>
        <dbReference type="EMBL" id="CAI9930906.1"/>
    </source>
</evidence>
<keyword evidence="4" id="KW-1185">Reference proteome</keyword>
<sequence>MEVHYYNTLKQSSFDKYSQFPLFYALSYLILLTECPYQLKQYTIIALTIYLSVLSFQFAFVQTFTSLYLSNQISELPKNSFVFKEIVDHFNILIFVNLFAVFVSYSYFQFLKVKVAFIWTVLGANGSYFAGVGLQLVFQRFKVRRNNIE</sequence>
<comment type="caution">
    <text evidence="2">The sequence shown here is derived from an EMBL/GenBank/DDBJ whole genome shotgun (WGS) entry which is preliminary data.</text>
</comment>
<dbReference type="Proteomes" id="UP001642409">
    <property type="component" value="Unassembled WGS sequence"/>
</dbReference>
<evidence type="ECO:0000256" key="1">
    <source>
        <dbReference type="SAM" id="Phobius"/>
    </source>
</evidence>
<evidence type="ECO:0000313" key="4">
    <source>
        <dbReference type="Proteomes" id="UP001642409"/>
    </source>
</evidence>
<keyword evidence="1" id="KW-0472">Membrane</keyword>
<name>A0AA86P580_9EUKA</name>
<feature type="transmembrane region" description="Helical" evidence="1">
    <location>
        <begin position="45"/>
        <end position="69"/>
    </location>
</feature>
<feature type="transmembrane region" description="Helical" evidence="1">
    <location>
        <begin position="90"/>
        <end position="110"/>
    </location>
</feature>
<organism evidence="2">
    <name type="scientific">Hexamita inflata</name>
    <dbReference type="NCBI Taxonomy" id="28002"/>
    <lineage>
        <taxon>Eukaryota</taxon>
        <taxon>Metamonada</taxon>
        <taxon>Diplomonadida</taxon>
        <taxon>Hexamitidae</taxon>
        <taxon>Hexamitinae</taxon>
        <taxon>Hexamita</taxon>
    </lineage>
</organism>
<feature type="transmembrane region" description="Helical" evidence="1">
    <location>
        <begin position="21"/>
        <end position="39"/>
    </location>
</feature>
<evidence type="ECO:0000313" key="3">
    <source>
        <dbReference type="EMBL" id="CAL6096356.1"/>
    </source>
</evidence>
<gene>
    <name evidence="2" type="ORF">HINF_LOCUS18551</name>
    <name evidence="3" type="ORF">HINF_LOCUS68390</name>
</gene>
<dbReference type="EMBL" id="CAXDID020000485">
    <property type="protein sequence ID" value="CAL6096356.1"/>
    <property type="molecule type" value="Genomic_DNA"/>
</dbReference>
<proteinExistence type="predicted"/>
<feature type="transmembrane region" description="Helical" evidence="1">
    <location>
        <begin position="116"/>
        <end position="138"/>
    </location>
</feature>
<reference evidence="3 4" key="2">
    <citation type="submission" date="2024-07" db="EMBL/GenBank/DDBJ databases">
        <authorList>
            <person name="Akdeniz Z."/>
        </authorList>
    </citation>
    <scope>NUCLEOTIDE SEQUENCE [LARGE SCALE GENOMIC DNA]</scope>
</reference>
<keyword evidence="1" id="KW-1133">Transmembrane helix</keyword>
<dbReference type="EMBL" id="CATOUU010000466">
    <property type="protein sequence ID" value="CAI9930906.1"/>
    <property type="molecule type" value="Genomic_DNA"/>
</dbReference>